<organism evidence="2 3">
    <name type="scientific">Pristionchus mayeri</name>
    <dbReference type="NCBI Taxonomy" id="1317129"/>
    <lineage>
        <taxon>Eukaryota</taxon>
        <taxon>Metazoa</taxon>
        <taxon>Ecdysozoa</taxon>
        <taxon>Nematoda</taxon>
        <taxon>Chromadorea</taxon>
        <taxon>Rhabditida</taxon>
        <taxon>Rhabditina</taxon>
        <taxon>Diplogasteromorpha</taxon>
        <taxon>Diplogasteroidea</taxon>
        <taxon>Neodiplogasteridae</taxon>
        <taxon>Pristionchus</taxon>
    </lineage>
</organism>
<evidence type="ECO:0000313" key="2">
    <source>
        <dbReference type="EMBL" id="GMR37476.1"/>
    </source>
</evidence>
<proteinExistence type="predicted"/>
<feature type="transmembrane region" description="Helical" evidence="1">
    <location>
        <begin position="166"/>
        <end position="190"/>
    </location>
</feature>
<accession>A0AAN5CDG1</accession>
<name>A0AAN5CDG1_9BILA</name>
<feature type="transmembrane region" description="Helical" evidence="1">
    <location>
        <begin position="52"/>
        <end position="74"/>
    </location>
</feature>
<evidence type="ECO:0000256" key="1">
    <source>
        <dbReference type="SAM" id="Phobius"/>
    </source>
</evidence>
<evidence type="ECO:0000313" key="3">
    <source>
        <dbReference type="Proteomes" id="UP001328107"/>
    </source>
</evidence>
<protein>
    <submittedName>
        <fullName evidence="2">Uncharacterized protein</fullName>
    </submittedName>
</protein>
<comment type="caution">
    <text evidence="2">The sequence shown here is derived from an EMBL/GenBank/DDBJ whole genome shotgun (WGS) entry which is preliminary data.</text>
</comment>
<feature type="transmembrane region" description="Helical" evidence="1">
    <location>
        <begin position="113"/>
        <end position="131"/>
    </location>
</feature>
<gene>
    <name evidence="2" type="ORF">PMAYCL1PPCAC_07671</name>
</gene>
<keyword evidence="1" id="KW-0812">Transmembrane</keyword>
<dbReference type="EMBL" id="BTRK01000002">
    <property type="protein sequence ID" value="GMR37476.1"/>
    <property type="molecule type" value="Genomic_DNA"/>
</dbReference>
<dbReference type="AlphaFoldDB" id="A0AAN5CDG1"/>
<feature type="non-terminal residue" evidence="2">
    <location>
        <position position="1"/>
    </location>
</feature>
<feature type="non-terminal residue" evidence="2">
    <location>
        <position position="224"/>
    </location>
</feature>
<keyword evidence="1" id="KW-1133">Transmembrane helix</keyword>
<keyword evidence="3" id="KW-1185">Reference proteome</keyword>
<reference evidence="3" key="1">
    <citation type="submission" date="2022-10" db="EMBL/GenBank/DDBJ databases">
        <title>Genome assembly of Pristionchus species.</title>
        <authorList>
            <person name="Yoshida K."/>
            <person name="Sommer R.J."/>
        </authorList>
    </citation>
    <scope>NUCLEOTIDE SEQUENCE [LARGE SCALE GENOMIC DNA]</scope>
    <source>
        <strain evidence="3">RS5460</strain>
    </source>
</reference>
<keyword evidence="1" id="KW-0472">Membrane</keyword>
<dbReference type="Proteomes" id="UP001328107">
    <property type="component" value="Unassembled WGS sequence"/>
</dbReference>
<sequence>ASPSGSSSSGSTEGEISTELKQARMITDDLAYRDDDDYTPMEFIKKLPHSNVFYLLCMAFTITVVSGVMDHLSIMYIGQLYAGGELLVRDKLIIHSIAGIALFANGKWHRCRWIILLLAIALLTICIRLMALRLEMNACSITRVLTGENRLTEEDLNDEFADDQKLFGLTFITVYVLTVEMLRSISLLYVAELTPSLLRMPAVCLVSVVNSASNKLTVHLWSAE</sequence>